<accession>A0A6J7ERW4</accession>
<organism evidence="1">
    <name type="scientific">freshwater metagenome</name>
    <dbReference type="NCBI Taxonomy" id="449393"/>
    <lineage>
        <taxon>unclassified sequences</taxon>
        <taxon>metagenomes</taxon>
        <taxon>ecological metagenomes</taxon>
    </lineage>
</organism>
<dbReference type="EMBL" id="CAFBLR010000278">
    <property type="protein sequence ID" value="CAB4886207.1"/>
    <property type="molecule type" value="Genomic_DNA"/>
</dbReference>
<protein>
    <submittedName>
        <fullName evidence="1">Unannotated protein</fullName>
    </submittedName>
</protein>
<sequence>MPPEAASVTLYDVPTAPLASDAVVTVTGAAIVMERDFVATSDAESVILMLKLEVPAAVGLPPISPVDGFSKSPAGSDPLLTLHAYGVVPADPASVWLYAAPTVPTASEAVVMVGLLTGRSVQRNAVPSASTAWL</sequence>
<dbReference type="AlphaFoldDB" id="A0A6J7ERW4"/>
<gene>
    <name evidence="1" type="ORF">UFOPK3417_01988</name>
</gene>
<proteinExistence type="predicted"/>
<reference evidence="1" key="1">
    <citation type="submission" date="2020-05" db="EMBL/GenBank/DDBJ databases">
        <authorList>
            <person name="Chiriac C."/>
            <person name="Salcher M."/>
            <person name="Ghai R."/>
            <person name="Kavagutti S V."/>
        </authorList>
    </citation>
    <scope>NUCLEOTIDE SEQUENCE</scope>
</reference>
<evidence type="ECO:0000313" key="1">
    <source>
        <dbReference type="EMBL" id="CAB4886207.1"/>
    </source>
</evidence>
<name>A0A6J7ERW4_9ZZZZ</name>